<dbReference type="EMBL" id="CP036281">
    <property type="protein sequence ID" value="QDU78414.1"/>
    <property type="molecule type" value="Genomic_DNA"/>
</dbReference>
<name>A0A518CGW5_9PLAN</name>
<gene>
    <name evidence="1" type="ORF">Pla110_01150</name>
</gene>
<organism evidence="1 2">
    <name type="scientific">Polystyrenella longa</name>
    <dbReference type="NCBI Taxonomy" id="2528007"/>
    <lineage>
        <taxon>Bacteria</taxon>
        <taxon>Pseudomonadati</taxon>
        <taxon>Planctomycetota</taxon>
        <taxon>Planctomycetia</taxon>
        <taxon>Planctomycetales</taxon>
        <taxon>Planctomycetaceae</taxon>
        <taxon>Polystyrenella</taxon>
    </lineage>
</organism>
<accession>A0A518CGW5</accession>
<dbReference type="KEGG" id="plon:Pla110_01150"/>
<evidence type="ECO:0000313" key="1">
    <source>
        <dbReference type="EMBL" id="QDU78414.1"/>
    </source>
</evidence>
<sequence length="58" mass="6490">MEELSATESLTEMSPRIEQVAGRNVWWTQSAGFCSEPVTIFKALLTDSLPFGNWSVQI</sequence>
<dbReference type="Proteomes" id="UP000317178">
    <property type="component" value="Chromosome"/>
</dbReference>
<dbReference type="AlphaFoldDB" id="A0A518CGW5"/>
<proteinExistence type="predicted"/>
<protein>
    <submittedName>
        <fullName evidence="1">Uncharacterized protein</fullName>
    </submittedName>
</protein>
<reference evidence="1 2" key="1">
    <citation type="submission" date="2019-02" db="EMBL/GenBank/DDBJ databases">
        <title>Deep-cultivation of Planctomycetes and their phenomic and genomic characterization uncovers novel biology.</title>
        <authorList>
            <person name="Wiegand S."/>
            <person name="Jogler M."/>
            <person name="Boedeker C."/>
            <person name="Pinto D."/>
            <person name="Vollmers J."/>
            <person name="Rivas-Marin E."/>
            <person name="Kohn T."/>
            <person name="Peeters S.H."/>
            <person name="Heuer A."/>
            <person name="Rast P."/>
            <person name="Oberbeckmann S."/>
            <person name="Bunk B."/>
            <person name="Jeske O."/>
            <person name="Meyerdierks A."/>
            <person name="Storesund J.E."/>
            <person name="Kallscheuer N."/>
            <person name="Luecker S."/>
            <person name="Lage O.M."/>
            <person name="Pohl T."/>
            <person name="Merkel B.J."/>
            <person name="Hornburger P."/>
            <person name="Mueller R.-W."/>
            <person name="Bruemmer F."/>
            <person name="Labrenz M."/>
            <person name="Spormann A.M."/>
            <person name="Op den Camp H."/>
            <person name="Overmann J."/>
            <person name="Amann R."/>
            <person name="Jetten M.S.M."/>
            <person name="Mascher T."/>
            <person name="Medema M.H."/>
            <person name="Devos D.P."/>
            <person name="Kaster A.-K."/>
            <person name="Ovreas L."/>
            <person name="Rohde M."/>
            <person name="Galperin M.Y."/>
            <person name="Jogler C."/>
        </authorList>
    </citation>
    <scope>NUCLEOTIDE SEQUENCE [LARGE SCALE GENOMIC DNA]</scope>
    <source>
        <strain evidence="1 2">Pla110</strain>
    </source>
</reference>
<keyword evidence="2" id="KW-1185">Reference proteome</keyword>
<evidence type="ECO:0000313" key="2">
    <source>
        <dbReference type="Proteomes" id="UP000317178"/>
    </source>
</evidence>